<evidence type="ECO:0000256" key="1">
    <source>
        <dbReference type="SAM" id="Coils"/>
    </source>
</evidence>
<gene>
    <name evidence="2" type="ORF">NSU_2505</name>
</gene>
<organism evidence="2 3">
    <name type="scientific">Novosphingobium pentaromativorans US6-1</name>
    <dbReference type="NCBI Taxonomy" id="1088721"/>
    <lineage>
        <taxon>Bacteria</taxon>
        <taxon>Pseudomonadati</taxon>
        <taxon>Pseudomonadota</taxon>
        <taxon>Alphaproteobacteria</taxon>
        <taxon>Sphingomonadales</taxon>
        <taxon>Sphingomonadaceae</taxon>
        <taxon>Novosphingobium</taxon>
    </lineage>
</organism>
<keyword evidence="3" id="KW-1185">Reference proteome</keyword>
<dbReference type="STRING" id="1088721.JI59_07555"/>
<evidence type="ECO:0000313" key="2">
    <source>
        <dbReference type="EMBL" id="EHJ60572.1"/>
    </source>
</evidence>
<name>G6EDT4_9SPHN</name>
<sequence length="540" mass="60629">MVFGENDTGKSHLIKSIYGAFGADASVVNEKWIKASVATMLEFSVDGAIYSIIRFDNQFALFDAADDLIWTGTSLMKEVGPKIAELLDFTIQLTTKSNDLVVPPPQFCFLPFYQDQDRGWDDSWSSFKSLAMIPNFKKSILEYHTGIRPREYYSAQAQRADAQREQNELKAERRALDRATVRLRNGRSPVTTTFSPELFGSQIEQLLAELNELRTIYEGVKHKISELQSRRAVLVEEIEIARTALAELDADVKFTQNLSDAQVICPTCNTVHENDFANRFNLISDADACRGFLASARHSLVEVEADIARQMQSLHSYDDRIKRIDALLEERRGEVKLRDMLKDESERVVDATIAAERAVIDEGIIKWQAREDEALKTMKAHSSAKRKAEIVAFYTKKLSAFAVELGVTFGAAAKKSVSPKINETGSYGPRAILAYHFALLHTIREFTTSCLCPIILDTPLQQDQDDTNAAAIIGFALKNRPRDMQLVLGTVSLHGAEYGGHVINPLVKESLLRSEEFDTVNTYMRPFINKMLGQDQGELI</sequence>
<dbReference type="Gene3D" id="3.40.50.300">
    <property type="entry name" value="P-loop containing nucleotide triphosphate hydrolases"/>
    <property type="match status" value="1"/>
</dbReference>
<dbReference type="EMBL" id="AGFM01000037">
    <property type="protein sequence ID" value="EHJ60572.1"/>
    <property type="molecule type" value="Genomic_DNA"/>
</dbReference>
<evidence type="ECO:0000313" key="3">
    <source>
        <dbReference type="Proteomes" id="UP000004030"/>
    </source>
</evidence>
<feature type="coiled-coil region" evidence="1">
    <location>
        <begin position="152"/>
        <end position="230"/>
    </location>
</feature>
<proteinExistence type="predicted"/>
<dbReference type="AlphaFoldDB" id="G6EDT4"/>
<dbReference type="Proteomes" id="UP000004030">
    <property type="component" value="Unassembled WGS sequence"/>
</dbReference>
<reference evidence="2 3" key="1">
    <citation type="journal article" date="2012" name="J. Bacteriol.">
        <title>Genome sequence of benzo(a)pyrene-degrading bacterium Novosphingobium pentaromativorans US6-1.</title>
        <authorList>
            <person name="Luo Y.R."/>
            <person name="Kang S.G."/>
            <person name="Kim S.J."/>
            <person name="Kim M.R."/>
            <person name="Li N."/>
            <person name="Lee J.H."/>
            <person name="Kwon K.K."/>
        </authorList>
    </citation>
    <scope>NUCLEOTIDE SEQUENCE [LARGE SCALE GENOMIC DNA]</scope>
    <source>
        <strain evidence="2 3">US6-1</strain>
    </source>
</reference>
<keyword evidence="1" id="KW-0175">Coiled coil</keyword>
<dbReference type="InterPro" id="IPR027417">
    <property type="entry name" value="P-loop_NTPase"/>
</dbReference>
<protein>
    <recommendedName>
        <fullName evidence="4">Rad50/SbcC-type AAA domain-containing protein</fullName>
    </recommendedName>
</protein>
<dbReference type="eggNOG" id="COG1196">
    <property type="taxonomic scope" value="Bacteria"/>
</dbReference>
<dbReference type="PATRIC" id="fig|1088721.3.peg.2475"/>
<dbReference type="SUPFAM" id="SSF52540">
    <property type="entry name" value="P-loop containing nucleoside triphosphate hydrolases"/>
    <property type="match status" value="1"/>
</dbReference>
<accession>G6EDT4</accession>
<evidence type="ECO:0008006" key="4">
    <source>
        <dbReference type="Google" id="ProtNLM"/>
    </source>
</evidence>
<comment type="caution">
    <text evidence="2">The sequence shown here is derived from an EMBL/GenBank/DDBJ whole genome shotgun (WGS) entry which is preliminary data.</text>
</comment>